<dbReference type="Pfam" id="PF00583">
    <property type="entry name" value="Acetyltransf_1"/>
    <property type="match status" value="1"/>
</dbReference>
<dbReference type="OrthoDB" id="5190836at2"/>
<feature type="region of interest" description="Disordered" evidence="1">
    <location>
        <begin position="123"/>
        <end position="142"/>
    </location>
</feature>
<gene>
    <name evidence="3" type="ORF">FL583_25130</name>
</gene>
<dbReference type="InParanoid" id="A0A545ALN8"/>
<dbReference type="PROSITE" id="PS51186">
    <property type="entry name" value="GNAT"/>
    <property type="match status" value="1"/>
</dbReference>
<name>A0A545ALN8_9ACTN</name>
<accession>A0A545ALN8</accession>
<comment type="caution">
    <text evidence="3">The sequence shown here is derived from an EMBL/GenBank/DDBJ whole genome shotgun (WGS) entry which is preliminary data.</text>
</comment>
<reference evidence="3 4" key="1">
    <citation type="submission" date="2019-07" db="EMBL/GenBank/DDBJ databases">
        <title>Cryptosporangium phraense sp. nov., isolated from plant litter.</title>
        <authorList>
            <person name="Suriyachadkun C."/>
        </authorList>
    </citation>
    <scope>NUCLEOTIDE SEQUENCE [LARGE SCALE GENOMIC DNA]</scope>
    <source>
        <strain evidence="3 4">A-T 5661</strain>
    </source>
</reference>
<dbReference type="EMBL" id="VIRS01000019">
    <property type="protein sequence ID" value="TQS42226.1"/>
    <property type="molecule type" value="Genomic_DNA"/>
</dbReference>
<organism evidence="3 4">
    <name type="scientific">Cryptosporangium phraense</name>
    <dbReference type="NCBI Taxonomy" id="2593070"/>
    <lineage>
        <taxon>Bacteria</taxon>
        <taxon>Bacillati</taxon>
        <taxon>Actinomycetota</taxon>
        <taxon>Actinomycetes</taxon>
        <taxon>Cryptosporangiales</taxon>
        <taxon>Cryptosporangiaceae</taxon>
        <taxon>Cryptosporangium</taxon>
    </lineage>
</organism>
<dbReference type="RefSeq" id="WP_142707283.1">
    <property type="nucleotide sequence ID" value="NZ_VIRS01000019.1"/>
</dbReference>
<dbReference type="Proteomes" id="UP000317982">
    <property type="component" value="Unassembled WGS sequence"/>
</dbReference>
<dbReference type="InterPro" id="IPR016181">
    <property type="entry name" value="Acyl_CoA_acyltransferase"/>
</dbReference>
<keyword evidence="4" id="KW-1185">Reference proteome</keyword>
<protein>
    <submittedName>
        <fullName evidence="3">GNAT family N-acetyltransferase</fullName>
    </submittedName>
</protein>
<dbReference type="GO" id="GO:0016747">
    <property type="term" value="F:acyltransferase activity, transferring groups other than amino-acyl groups"/>
    <property type="evidence" value="ECO:0007669"/>
    <property type="project" value="InterPro"/>
</dbReference>
<sequence>MTADMVVLRISPPAAPDPATDLLRRCALDAPDGPRFLLVDVAGEDPHRALAAAVVLAVRPGRARLVALAVDPDFRRRGLATRLMSDVRRSLNGAGTVLELCIEADGRLTNILHGLGFAEDPGPENADYAADTGGRRWVSRDT</sequence>
<dbReference type="InterPro" id="IPR000182">
    <property type="entry name" value="GNAT_dom"/>
</dbReference>
<feature type="domain" description="N-acetyltransferase" evidence="2">
    <location>
        <begin position="6"/>
        <end position="142"/>
    </location>
</feature>
<evidence type="ECO:0000313" key="3">
    <source>
        <dbReference type="EMBL" id="TQS42226.1"/>
    </source>
</evidence>
<proteinExistence type="predicted"/>
<evidence type="ECO:0000256" key="1">
    <source>
        <dbReference type="SAM" id="MobiDB-lite"/>
    </source>
</evidence>
<keyword evidence="3" id="KW-0808">Transferase</keyword>
<dbReference type="AlphaFoldDB" id="A0A545ALN8"/>
<dbReference type="SUPFAM" id="SSF55729">
    <property type="entry name" value="Acyl-CoA N-acyltransferases (Nat)"/>
    <property type="match status" value="1"/>
</dbReference>
<evidence type="ECO:0000259" key="2">
    <source>
        <dbReference type="PROSITE" id="PS51186"/>
    </source>
</evidence>
<dbReference type="Gene3D" id="3.40.630.30">
    <property type="match status" value="1"/>
</dbReference>
<dbReference type="CDD" id="cd04301">
    <property type="entry name" value="NAT_SF"/>
    <property type="match status" value="1"/>
</dbReference>
<evidence type="ECO:0000313" key="4">
    <source>
        <dbReference type="Proteomes" id="UP000317982"/>
    </source>
</evidence>